<dbReference type="InterPro" id="IPR000524">
    <property type="entry name" value="Tscrpt_reg_HTH_GntR"/>
</dbReference>
<dbReference type="OrthoDB" id="362473at2"/>
<dbReference type="InterPro" id="IPR036390">
    <property type="entry name" value="WH_DNA-bd_sf"/>
</dbReference>
<dbReference type="Proteomes" id="UP000254235">
    <property type="component" value="Unassembled WGS sequence"/>
</dbReference>
<feature type="domain" description="HTH gntR-type" evidence="4">
    <location>
        <begin position="7"/>
        <end position="75"/>
    </location>
</feature>
<dbReference type="AlphaFoldDB" id="A0A379EYC7"/>
<name>A0A379EYC7_9BACT</name>
<dbReference type="PANTHER" id="PTHR38445:SF10">
    <property type="entry name" value="GNTR-FAMILY TRANSCRIPTIONAL REGULATOR"/>
    <property type="match status" value="1"/>
</dbReference>
<evidence type="ECO:0000256" key="3">
    <source>
        <dbReference type="ARBA" id="ARBA00023163"/>
    </source>
</evidence>
<organism evidence="5 6">
    <name type="scientific">Prevotella pallens</name>
    <dbReference type="NCBI Taxonomy" id="60133"/>
    <lineage>
        <taxon>Bacteria</taxon>
        <taxon>Pseudomonadati</taxon>
        <taxon>Bacteroidota</taxon>
        <taxon>Bacteroidia</taxon>
        <taxon>Bacteroidales</taxon>
        <taxon>Prevotellaceae</taxon>
        <taxon>Prevotella</taxon>
    </lineage>
</organism>
<dbReference type="Gene3D" id="1.10.287.100">
    <property type="match status" value="1"/>
</dbReference>
<evidence type="ECO:0000313" key="5">
    <source>
        <dbReference type="EMBL" id="SUC11401.1"/>
    </source>
</evidence>
<sequence>MDFNNNKAIYEQMADRLCDEIIAENYKADDRIPSVREYAIMLEVNTNTAVKAYELLAREEIIYNKRGLGYFVAPDARPQILAQRKKEFVNELLPEVFRQMSLLGIGISDIEKMWNEQHTA</sequence>
<dbReference type="PANTHER" id="PTHR38445">
    <property type="entry name" value="HTH-TYPE TRANSCRIPTIONAL REPRESSOR YTRA"/>
    <property type="match status" value="1"/>
</dbReference>
<accession>A0A379EYC7</accession>
<dbReference type="SMART" id="SM00345">
    <property type="entry name" value="HTH_GNTR"/>
    <property type="match status" value="1"/>
</dbReference>
<keyword evidence="2" id="KW-0238">DNA-binding</keyword>
<dbReference type="PROSITE" id="PS50949">
    <property type="entry name" value="HTH_GNTR"/>
    <property type="match status" value="1"/>
</dbReference>
<dbReference type="Pfam" id="PF00392">
    <property type="entry name" value="GntR"/>
    <property type="match status" value="1"/>
</dbReference>
<keyword evidence="1" id="KW-0805">Transcription regulation</keyword>
<evidence type="ECO:0000313" key="6">
    <source>
        <dbReference type="Proteomes" id="UP000254235"/>
    </source>
</evidence>
<dbReference type="SUPFAM" id="SSF46785">
    <property type="entry name" value="Winged helix' DNA-binding domain"/>
    <property type="match status" value="1"/>
</dbReference>
<dbReference type="GO" id="GO:0003700">
    <property type="term" value="F:DNA-binding transcription factor activity"/>
    <property type="evidence" value="ECO:0007669"/>
    <property type="project" value="InterPro"/>
</dbReference>
<dbReference type="GO" id="GO:0003677">
    <property type="term" value="F:DNA binding"/>
    <property type="evidence" value="ECO:0007669"/>
    <property type="project" value="UniProtKB-KW"/>
</dbReference>
<dbReference type="CDD" id="cd07377">
    <property type="entry name" value="WHTH_GntR"/>
    <property type="match status" value="1"/>
</dbReference>
<evidence type="ECO:0000256" key="2">
    <source>
        <dbReference type="ARBA" id="ARBA00023125"/>
    </source>
</evidence>
<dbReference type="InterPro" id="IPR036388">
    <property type="entry name" value="WH-like_DNA-bd_sf"/>
</dbReference>
<dbReference type="RefSeq" id="WP_115082745.1">
    <property type="nucleotide sequence ID" value="NZ_UGTP01000001.1"/>
</dbReference>
<proteinExistence type="predicted"/>
<protein>
    <submittedName>
        <fullName evidence="5">Uncharacterized HTH-type transcriptional regulator ydcR</fullName>
    </submittedName>
</protein>
<dbReference type="GeneID" id="78569986"/>
<gene>
    <name evidence="5" type="primary">ydcR</name>
    <name evidence="5" type="ORF">NCTC13043_00246</name>
</gene>
<evidence type="ECO:0000256" key="1">
    <source>
        <dbReference type="ARBA" id="ARBA00023015"/>
    </source>
</evidence>
<dbReference type="Gene3D" id="1.10.10.10">
    <property type="entry name" value="Winged helix-like DNA-binding domain superfamily/Winged helix DNA-binding domain"/>
    <property type="match status" value="1"/>
</dbReference>
<evidence type="ECO:0000259" key="4">
    <source>
        <dbReference type="PROSITE" id="PS50949"/>
    </source>
</evidence>
<reference evidence="5 6" key="1">
    <citation type="submission" date="2018-06" db="EMBL/GenBank/DDBJ databases">
        <authorList>
            <consortium name="Pathogen Informatics"/>
            <person name="Doyle S."/>
        </authorList>
    </citation>
    <scope>NUCLEOTIDE SEQUENCE [LARGE SCALE GENOMIC DNA]</scope>
    <source>
        <strain evidence="5 6">NCTC13043</strain>
    </source>
</reference>
<keyword evidence="3" id="KW-0804">Transcription</keyword>
<dbReference type="EMBL" id="UGTP01000001">
    <property type="protein sequence ID" value="SUC11401.1"/>
    <property type="molecule type" value="Genomic_DNA"/>
</dbReference>